<comment type="subcellular location">
    <subcellularLocation>
        <location evidence="1 8">Cell outer membrane</location>
        <topology evidence="1 8">Multi-pass membrane protein</topology>
    </subcellularLocation>
</comment>
<organism evidence="12 13">
    <name type="scientific">Candidatus Desulfacyla euxinica</name>
    <dbReference type="NCBI Taxonomy" id="2841693"/>
    <lineage>
        <taxon>Bacteria</taxon>
        <taxon>Deltaproteobacteria</taxon>
        <taxon>Candidatus Desulfacyla</taxon>
    </lineage>
</organism>
<comment type="similarity">
    <text evidence="8 9">Belongs to the TonB-dependent receptor family.</text>
</comment>
<proteinExistence type="inferred from homology"/>
<accession>A0A8J6T9C6</accession>
<comment type="caution">
    <text evidence="12">The sequence shown here is derived from an EMBL/GenBank/DDBJ whole genome shotgun (WGS) entry which is preliminary data.</text>
</comment>
<reference evidence="12 13" key="1">
    <citation type="submission" date="2020-08" db="EMBL/GenBank/DDBJ databases">
        <title>Bridging the membrane lipid divide: bacteria of the FCB group superphylum have the potential to synthesize archaeal ether lipids.</title>
        <authorList>
            <person name="Villanueva L."/>
            <person name="Von Meijenfeldt F.A.B."/>
            <person name="Westbye A.B."/>
            <person name="Yadav S."/>
            <person name="Hopmans E.C."/>
            <person name="Dutilh B.E."/>
            <person name="Sinninghe Damste J.S."/>
        </authorList>
    </citation>
    <scope>NUCLEOTIDE SEQUENCE [LARGE SCALE GENOMIC DNA]</scope>
    <source>
        <strain evidence="12">NIOZ-UU27</strain>
    </source>
</reference>
<dbReference type="EMBL" id="JACNJD010000284">
    <property type="protein sequence ID" value="MBC8178493.1"/>
    <property type="molecule type" value="Genomic_DNA"/>
</dbReference>
<evidence type="ECO:0000256" key="4">
    <source>
        <dbReference type="ARBA" id="ARBA00022692"/>
    </source>
</evidence>
<feature type="domain" description="TonB-dependent receptor plug" evidence="11">
    <location>
        <begin position="71"/>
        <end position="179"/>
    </location>
</feature>
<dbReference type="PROSITE" id="PS52016">
    <property type="entry name" value="TONB_DEPENDENT_REC_3"/>
    <property type="match status" value="1"/>
</dbReference>
<dbReference type="Gene3D" id="2.170.130.10">
    <property type="entry name" value="TonB-dependent receptor, plug domain"/>
    <property type="match status" value="1"/>
</dbReference>
<dbReference type="InterPro" id="IPR012910">
    <property type="entry name" value="Plug_dom"/>
</dbReference>
<dbReference type="GO" id="GO:0015344">
    <property type="term" value="F:siderophore uptake transmembrane transporter activity"/>
    <property type="evidence" value="ECO:0007669"/>
    <property type="project" value="TreeGrafter"/>
</dbReference>
<evidence type="ECO:0000259" key="11">
    <source>
        <dbReference type="Pfam" id="PF07715"/>
    </source>
</evidence>
<evidence type="ECO:0000313" key="13">
    <source>
        <dbReference type="Proteomes" id="UP000650524"/>
    </source>
</evidence>
<evidence type="ECO:0000256" key="2">
    <source>
        <dbReference type="ARBA" id="ARBA00022448"/>
    </source>
</evidence>
<evidence type="ECO:0000256" key="9">
    <source>
        <dbReference type="RuleBase" id="RU003357"/>
    </source>
</evidence>
<dbReference type="GO" id="GO:0009279">
    <property type="term" value="C:cell outer membrane"/>
    <property type="evidence" value="ECO:0007669"/>
    <property type="project" value="UniProtKB-SubCell"/>
</dbReference>
<evidence type="ECO:0000313" key="12">
    <source>
        <dbReference type="EMBL" id="MBC8178493.1"/>
    </source>
</evidence>
<dbReference type="GO" id="GO:0044718">
    <property type="term" value="P:siderophore transmembrane transport"/>
    <property type="evidence" value="ECO:0007669"/>
    <property type="project" value="TreeGrafter"/>
</dbReference>
<feature type="non-terminal residue" evidence="12">
    <location>
        <position position="698"/>
    </location>
</feature>
<evidence type="ECO:0000256" key="5">
    <source>
        <dbReference type="ARBA" id="ARBA00023077"/>
    </source>
</evidence>
<feature type="domain" description="TonB-dependent receptor-like beta-barrel" evidence="10">
    <location>
        <begin position="276"/>
        <end position="689"/>
    </location>
</feature>
<dbReference type="SUPFAM" id="SSF56935">
    <property type="entry name" value="Porins"/>
    <property type="match status" value="1"/>
</dbReference>
<name>A0A8J6T9C6_9DELT</name>
<keyword evidence="2 8" id="KW-0813">Transport</keyword>
<evidence type="ECO:0000256" key="7">
    <source>
        <dbReference type="ARBA" id="ARBA00023237"/>
    </source>
</evidence>
<keyword evidence="12" id="KW-0675">Receptor</keyword>
<evidence type="ECO:0000256" key="1">
    <source>
        <dbReference type="ARBA" id="ARBA00004571"/>
    </source>
</evidence>
<keyword evidence="5 9" id="KW-0798">TonB box</keyword>
<keyword evidence="6 8" id="KW-0472">Membrane</keyword>
<dbReference type="InterPro" id="IPR036942">
    <property type="entry name" value="Beta-barrel_TonB_sf"/>
</dbReference>
<keyword evidence="3 8" id="KW-1134">Transmembrane beta strand</keyword>
<evidence type="ECO:0000259" key="10">
    <source>
        <dbReference type="Pfam" id="PF00593"/>
    </source>
</evidence>
<gene>
    <name evidence="12" type="ORF">H8E19_13895</name>
</gene>
<dbReference type="InterPro" id="IPR000531">
    <property type="entry name" value="Beta-barrel_TonB"/>
</dbReference>
<keyword evidence="4 8" id="KW-0812">Transmembrane</keyword>
<dbReference type="Gene3D" id="2.40.170.20">
    <property type="entry name" value="TonB-dependent receptor, beta-barrel domain"/>
    <property type="match status" value="1"/>
</dbReference>
<evidence type="ECO:0000256" key="6">
    <source>
        <dbReference type="ARBA" id="ARBA00023136"/>
    </source>
</evidence>
<protein>
    <submittedName>
        <fullName evidence="12">TonB-dependent receptor</fullName>
    </submittedName>
</protein>
<evidence type="ECO:0000256" key="8">
    <source>
        <dbReference type="PROSITE-ProRule" id="PRU01360"/>
    </source>
</evidence>
<dbReference type="InterPro" id="IPR037066">
    <property type="entry name" value="Plug_dom_sf"/>
</dbReference>
<dbReference type="CDD" id="cd01347">
    <property type="entry name" value="ligand_gated_channel"/>
    <property type="match status" value="1"/>
</dbReference>
<dbReference type="PANTHER" id="PTHR30069:SF50">
    <property type="entry name" value="TONB-DEPENDENT RECEPTOR HI_1217-RELATED"/>
    <property type="match status" value="1"/>
</dbReference>
<dbReference type="InterPro" id="IPR039426">
    <property type="entry name" value="TonB-dep_rcpt-like"/>
</dbReference>
<sequence length="698" mass="79607">MMTVFLSRSKTICCAIILFLPILFLFHPCSAFSEESIDDAIKPDKELEEELKYLREETYVITPSKIPQRIEKAPGTIYVVTDKQIRQMGARYLIDVAQTVPGWYVWETYWGYPLFFVRGDAGWDGNRVSFMVNSHLVNDVYNGDANKLYGRLDLDNVKRIEFLSGPASALYGSGAMAGIINIITKEGEDVDGLQLTGRGGSFNTWEGNALFGKTIKGLEVAAYADYRTTDGFRGHVERDQQSVLDEQYGTHASLAPGNMKGDAYQLDAQLTMKYKGFKFDGKFIDRKGDMPFGIRPILDNMSNRNRQQYYLNLSYDATVTEGLDLMAKVYRNQNFTKSLLQYWPKGSWFRTPAGPMITSENRFLEYEGKNSRTGAEAQATYEIVDSNTIVGGITFEEQRVYDNSTKANYMRTSTSGVNIPLPSVQDWPDEYVLPTKERNVWAVYVEDLWDIMEDLRLTIGGRYDHYSDFGGEISPRVGINWEFAQNFNTKFLYGRAFRAPSFNELYSPSQGNPNLKPETEDSYELSLGAQFFPFSGQVTVFYKKIKDYIGYTLKGSPPVYTNVNLGEITNQGVTLQMKYDFGRGTYLGMNYTHLSMEARMGPEARIPGYRTTQFYWYEPARIGTLMANVRLNRYLNLNTYLLYRGGWIRLVNDPRDDPGDYITANVGLIAKNFLKELKGLEVRGMVYNLFNKQYTSPT</sequence>
<evidence type="ECO:0000256" key="3">
    <source>
        <dbReference type="ARBA" id="ARBA00022452"/>
    </source>
</evidence>
<dbReference type="PANTHER" id="PTHR30069">
    <property type="entry name" value="TONB-DEPENDENT OUTER MEMBRANE RECEPTOR"/>
    <property type="match status" value="1"/>
</dbReference>
<dbReference type="Pfam" id="PF07715">
    <property type="entry name" value="Plug"/>
    <property type="match status" value="1"/>
</dbReference>
<dbReference type="AlphaFoldDB" id="A0A8J6T9C6"/>
<dbReference type="Pfam" id="PF00593">
    <property type="entry name" value="TonB_dep_Rec_b-barrel"/>
    <property type="match status" value="1"/>
</dbReference>
<dbReference type="Proteomes" id="UP000650524">
    <property type="component" value="Unassembled WGS sequence"/>
</dbReference>
<keyword evidence="7 8" id="KW-0998">Cell outer membrane</keyword>